<dbReference type="GO" id="GO:0004843">
    <property type="term" value="F:cysteine-type deubiquitinase activity"/>
    <property type="evidence" value="ECO:0007669"/>
    <property type="project" value="InterPro"/>
</dbReference>
<dbReference type="SUPFAM" id="SSF54001">
    <property type="entry name" value="Cysteine proteinases"/>
    <property type="match status" value="1"/>
</dbReference>
<accession>A0A0K0FG06</accession>
<evidence type="ECO:0000259" key="1">
    <source>
        <dbReference type="PROSITE" id="PS50235"/>
    </source>
</evidence>
<dbReference type="Proteomes" id="UP000035680">
    <property type="component" value="Unassembled WGS sequence"/>
</dbReference>
<organism evidence="2 3">
    <name type="scientific">Strongyloides venezuelensis</name>
    <name type="common">Threadworm</name>
    <dbReference type="NCBI Taxonomy" id="75913"/>
    <lineage>
        <taxon>Eukaryota</taxon>
        <taxon>Metazoa</taxon>
        <taxon>Ecdysozoa</taxon>
        <taxon>Nematoda</taxon>
        <taxon>Chromadorea</taxon>
        <taxon>Rhabditida</taxon>
        <taxon>Tylenchina</taxon>
        <taxon>Panagrolaimomorpha</taxon>
        <taxon>Strongyloidoidea</taxon>
        <taxon>Strongyloididae</taxon>
        <taxon>Strongyloides</taxon>
    </lineage>
</organism>
<dbReference type="InterPro" id="IPR028889">
    <property type="entry name" value="USP"/>
</dbReference>
<keyword evidence="2" id="KW-1185">Reference proteome</keyword>
<dbReference type="GO" id="GO:0016579">
    <property type="term" value="P:protein deubiquitination"/>
    <property type="evidence" value="ECO:0007669"/>
    <property type="project" value="InterPro"/>
</dbReference>
<dbReference type="PROSITE" id="PS50235">
    <property type="entry name" value="USP_3"/>
    <property type="match status" value="1"/>
</dbReference>
<dbReference type="Gene3D" id="3.90.70.10">
    <property type="entry name" value="Cysteine proteinases"/>
    <property type="match status" value="1"/>
</dbReference>
<proteinExistence type="predicted"/>
<reference evidence="3" key="2">
    <citation type="submission" date="2015-08" db="UniProtKB">
        <authorList>
            <consortium name="WormBaseParasite"/>
        </authorList>
    </citation>
    <scope>IDENTIFICATION</scope>
</reference>
<dbReference type="InterPro" id="IPR001394">
    <property type="entry name" value="Peptidase_C19_UCH"/>
</dbReference>
<reference evidence="2" key="1">
    <citation type="submission" date="2014-07" db="EMBL/GenBank/DDBJ databases">
        <authorList>
            <person name="Martin A.A"/>
            <person name="De Silva N."/>
        </authorList>
    </citation>
    <scope>NUCLEOTIDE SEQUENCE</scope>
</reference>
<evidence type="ECO:0000313" key="3">
    <source>
        <dbReference type="WBParaSite" id="SVE_0780400.1"/>
    </source>
</evidence>
<dbReference type="WBParaSite" id="SVE_0780400.1">
    <property type="protein sequence ID" value="SVE_0780400.1"/>
    <property type="gene ID" value="SVE_0780400"/>
</dbReference>
<dbReference type="STRING" id="75913.A0A0K0FG06"/>
<protein>
    <submittedName>
        <fullName evidence="3">USP domain-containing protein</fullName>
    </submittedName>
</protein>
<dbReference type="InterPro" id="IPR038765">
    <property type="entry name" value="Papain-like_cys_pep_sf"/>
</dbReference>
<name>A0A0K0FG06_STRVS</name>
<sequence length="221" mass="26456">MLTKNSLLRLEDNDFYNIEEHKKFIYSKQHESAAEFLLFIFNQLQIRTPDLMKYLNYRITNVSEAPIFNININDINNNSDINSVIKGMLEYEKESVVRKCLLCNKISECMIKKRIIRKYPKYLFVELTKNVIDKGHENMGIDFTTSKDSLYVNKFFTPNTPYKLKGFITYIRFGRRTGHYVTYIRNQDKWYCLNDSQKSKKIDERKLPTKNVLFCSMKRFK</sequence>
<dbReference type="AlphaFoldDB" id="A0A0K0FG06"/>
<evidence type="ECO:0000313" key="2">
    <source>
        <dbReference type="Proteomes" id="UP000035680"/>
    </source>
</evidence>
<dbReference type="CDD" id="cd02257">
    <property type="entry name" value="Peptidase_C19"/>
    <property type="match status" value="1"/>
</dbReference>
<dbReference type="Pfam" id="PF00443">
    <property type="entry name" value="UCH"/>
    <property type="match status" value="1"/>
</dbReference>
<feature type="domain" description="USP" evidence="1">
    <location>
        <begin position="1"/>
        <end position="220"/>
    </location>
</feature>